<keyword evidence="1" id="KW-0234">DNA repair</keyword>
<comment type="cofactor">
    <cofactor evidence="1">
        <name>Mg(2+)</name>
        <dbReference type="ChEBI" id="CHEBI:18420"/>
    </cofactor>
</comment>
<keyword evidence="1" id="KW-0547">Nucleotide-binding</keyword>
<accession>A0ABP0SF56</accession>
<feature type="non-terminal residue" evidence="4">
    <location>
        <position position="1981"/>
    </location>
</feature>
<dbReference type="EMBL" id="CAXAMM010043620">
    <property type="protein sequence ID" value="CAK9110999.1"/>
    <property type="molecule type" value="Genomic_DNA"/>
</dbReference>
<dbReference type="InterPro" id="IPR046700">
    <property type="entry name" value="DUF6570"/>
</dbReference>
<dbReference type="InterPro" id="IPR051055">
    <property type="entry name" value="PIF1_helicase"/>
</dbReference>
<sequence length="1981" mass="221744">MEMDGDCLFHALAYFDGVDGKALRIDVADFMEANAFLQVGFAEEWLLEASKLRANRWGGHTAIAAYSLMKGRRVIVHTRDLATGRVDVQEQSHHSIYGKEDAGEAHILYNGTNHYDALAEMASPEGMEPAWPQPPPPMYLTLVGNHATEAFPPLESASAKSGRKRFEAPRPAKKAKAKKPGAKKATKVAQEPHPPPLTQGEEPDAEPGLMEELQNIPVAAMSQHPHRKTEDLIKERGELAAKRIRANPTLPPNAAPAAVNAGETWPSAFCAFSGCNWEEACGTEEDLGQHLKIEHAAELEAVCADMLRGTAPDALQSAYNQAIAVKCRQDAPVAGASLDRTALHGFAKATRGNKVEALVCFCCGGVHPYVEEVADKGSIDWYQPLQKKGPSGELLFLGQPTQTMERLLGLQTYLSRYNAVHPREQTKLTDHESFEDWRLKLPGLEDGVLLCCPEEITSAVKSTLQVAKLPPLSYANDMWTGYGLERIYTQNATAIELICASPCLTSMVLMSMDSKHKREAAGSVFDEEAHMARHRYGARGNVITFPLPVEDLLQQLQEHVDVTSADALPRSGKQLADVFRVVLKTNKTGKTTQEEIKTLIHQARVRRQVVVDLILDMKNLGHPSFIKLNMEEVKANAAQLPEDGVPPEVIKTVYEELGDKDEPMESKLLPQKAATPCEAPIADPAVARATFAAQRPLAVVAEGRSHHAAHEAEQCALEDLAAELQTFEVRAGNQLLDMFRPCHWSVAFCFLFKHATAEPDVSNSLNKSDRGEAETSRRRKGNRQAPEVGIQAWAAAMQRQVASQFRRDWNFSPGLWNYLFRTMINLQPNDGTYTDVNGESKAVKGDMSKLRRAPGLSAAARKVLSNVEARTRNVPGTHEVRTTMRQQTHAYRVSYGAALFITFSPSERDSAIMVRMARARHTDPAIAQDEFKAFYGREKPQLDVEFCRLSPERLAEELPTYEARRALLARDPLACAYGFQVLVGLALRHIFGLRFCPQCPDCSCSDQPCADAFGSNATARGGVFGRIDAVYASLECQKSGAYHLHGQFFLQCMHQFTPLSELVQLGAEARVELLRKYSDYSAHVRRMVYVDLEAWQAKRKEIEDEWPEYKNSTLMLSRPEYQQDQSMPAVTWKTAYLGEDVETLQMHKQHHVHILDRHGVRQPLSHCKDPKNQTQCKSNFPRDQWTTDVSLLICPGIAEERDMPRKGKRSMIGMPWGPCNEANINGNHPALLVSARSNGDVQLPYRFPITADTHDQDACKQQCDQKMPIWQLVKEAQTNQAAQAGYAWYYGARSAKRLITDCYGRGVVRGAVETSHLITSTKQFDPTSAESIKTAPVTEISLQYPLQLLRHVAEQQPWPQEPRRTRVDKRNRTKPKVMDCPPWTLYGGRGQRPEVHLLSAYEFARHYHIKQARHPFSAARAQETPEEYEAELTEQGLEKATKKTKLFIAGVDYTIRESGGEDWLPLGHGKQAKAYRHDWIIRRRPRPHVPVIFGAQSSKTVEEQAMRILALYFPWVNDPVEASPEAPFINDLWQPSMKDWKEALLSHAARVGFPTIEVKQLVMNHVFTYCLPRQTRLVGGLEENSDNEDITDDCASIALDEEDLLEATLTHVRGSHKEQSDGLSDLDGEEQPKLSLALIDDWLDGARCKVNAEQFKFLQLVADRLAVEFNLKDPESSLRTAGAEPLRYLLHGPPGTGKSHALRLVEELFILVGFKKGIDFQALAFQAATAADSGGDTIHFACSFNTNPRSFEQAMNPEKAKRLAFCRWLFIDEISMVPANLLAQLEQRMREIKPSVDAWKHDPASGHVRPFAGVNVILVGDFNQLPPPQGGYLADIPHHLRNGPDERSKPPDPMADAGKKLIWEDIEGVVELTERERCKDEWWNEVTDEWRAGQLSEKNWRYLRGMPVQGCRLSTEERASRCRVITGPRDPRLLEAKFQEAPVIVANNDSKYQINKDRARKYAQDTGAELRWAIAKDVAST</sequence>
<evidence type="ECO:0000256" key="1">
    <source>
        <dbReference type="RuleBase" id="RU363044"/>
    </source>
</evidence>
<keyword evidence="5" id="KW-1185">Reference proteome</keyword>
<keyword evidence="1" id="KW-0067">ATP-binding</keyword>
<name>A0ABP0SF56_9DINO</name>
<feature type="region of interest" description="Disordered" evidence="2">
    <location>
        <begin position="760"/>
        <end position="786"/>
    </location>
</feature>
<dbReference type="InterPro" id="IPR003323">
    <property type="entry name" value="OTU_dom"/>
</dbReference>
<comment type="caution">
    <text evidence="4">The sequence shown here is derived from an EMBL/GenBank/DDBJ whole genome shotgun (WGS) entry which is preliminary data.</text>
</comment>
<dbReference type="Pfam" id="PF20209">
    <property type="entry name" value="DUF6570"/>
    <property type="match status" value="1"/>
</dbReference>
<evidence type="ECO:0000259" key="3">
    <source>
        <dbReference type="PROSITE" id="PS50802"/>
    </source>
</evidence>
<dbReference type="PANTHER" id="PTHR47642:SF5">
    <property type="entry name" value="ATP-DEPENDENT DNA HELICASE"/>
    <property type="match status" value="1"/>
</dbReference>
<dbReference type="InterPro" id="IPR025476">
    <property type="entry name" value="Helitron_helicase-like"/>
</dbReference>
<feature type="domain" description="OTU" evidence="3">
    <location>
        <begin position="1"/>
        <end position="121"/>
    </location>
</feature>
<comment type="catalytic activity">
    <reaction evidence="1">
        <text>ATP + H2O = ADP + phosphate + H(+)</text>
        <dbReference type="Rhea" id="RHEA:13065"/>
        <dbReference type="ChEBI" id="CHEBI:15377"/>
        <dbReference type="ChEBI" id="CHEBI:15378"/>
        <dbReference type="ChEBI" id="CHEBI:30616"/>
        <dbReference type="ChEBI" id="CHEBI:43474"/>
        <dbReference type="ChEBI" id="CHEBI:456216"/>
        <dbReference type="EC" id="5.6.2.3"/>
    </reaction>
</comment>
<keyword evidence="1 4" id="KW-0347">Helicase</keyword>
<keyword evidence="1" id="KW-0378">Hydrolase</keyword>
<dbReference type="EC" id="5.6.2.3" evidence="1"/>
<dbReference type="Pfam" id="PF14214">
    <property type="entry name" value="Helitron_like_N"/>
    <property type="match status" value="1"/>
</dbReference>
<dbReference type="GO" id="GO:0004386">
    <property type="term" value="F:helicase activity"/>
    <property type="evidence" value="ECO:0007669"/>
    <property type="project" value="UniProtKB-KW"/>
</dbReference>
<proteinExistence type="inferred from homology"/>
<feature type="compositionally biased region" description="Basic and acidic residues" evidence="2">
    <location>
        <begin position="767"/>
        <end position="776"/>
    </location>
</feature>
<evidence type="ECO:0000313" key="4">
    <source>
        <dbReference type="EMBL" id="CAK9110999.1"/>
    </source>
</evidence>
<dbReference type="InterPro" id="IPR027417">
    <property type="entry name" value="P-loop_NTPase"/>
</dbReference>
<dbReference type="PROSITE" id="PS50802">
    <property type="entry name" value="OTU"/>
    <property type="match status" value="1"/>
</dbReference>
<comment type="similarity">
    <text evidence="1">Belongs to the helicase family.</text>
</comment>
<keyword evidence="1" id="KW-0233">DNA recombination</keyword>
<reference evidence="4 5" key="1">
    <citation type="submission" date="2024-02" db="EMBL/GenBank/DDBJ databases">
        <authorList>
            <person name="Chen Y."/>
            <person name="Shah S."/>
            <person name="Dougan E. K."/>
            <person name="Thang M."/>
            <person name="Chan C."/>
        </authorList>
    </citation>
    <scope>NUCLEOTIDE SEQUENCE [LARGE SCALE GENOMIC DNA]</scope>
</reference>
<protein>
    <recommendedName>
        <fullName evidence="1">ATP-dependent DNA helicase</fullName>
        <ecNumber evidence="1">5.6.2.3</ecNumber>
    </recommendedName>
</protein>
<organism evidence="4 5">
    <name type="scientific">Durusdinium trenchii</name>
    <dbReference type="NCBI Taxonomy" id="1381693"/>
    <lineage>
        <taxon>Eukaryota</taxon>
        <taxon>Sar</taxon>
        <taxon>Alveolata</taxon>
        <taxon>Dinophyceae</taxon>
        <taxon>Suessiales</taxon>
        <taxon>Symbiodiniaceae</taxon>
        <taxon>Durusdinium</taxon>
    </lineage>
</organism>
<dbReference type="PANTHER" id="PTHR47642">
    <property type="entry name" value="ATP-DEPENDENT DNA HELICASE"/>
    <property type="match status" value="1"/>
</dbReference>
<feature type="region of interest" description="Disordered" evidence="2">
    <location>
        <begin position="153"/>
        <end position="205"/>
    </location>
</feature>
<dbReference type="SUPFAM" id="SSF52540">
    <property type="entry name" value="P-loop containing nucleoside triphosphate hydrolases"/>
    <property type="match status" value="1"/>
</dbReference>
<keyword evidence="1" id="KW-0227">DNA damage</keyword>
<evidence type="ECO:0000256" key="2">
    <source>
        <dbReference type="SAM" id="MobiDB-lite"/>
    </source>
</evidence>
<gene>
    <name evidence="4" type="ORF">SCF082_LOCUS51544</name>
</gene>
<feature type="compositionally biased region" description="Basic residues" evidence="2">
    <location>
        <begin position="171"/>
        <end position="186"/>
    </location>
</feature>
<dbReference type="Proteomes" id="UP001642464">
    <property type="component" value="Unassembled WGS sequence"/>
</dbReference>
<dbReference type="CDD" id="cd22744">
    <property type="entry name" value="OTU"/>
    <property type="match status" value="1"/>
</dbReference>
<evidence type="ECO:0000313" key="5">
    <source>
        <dbReference type="Proteomes" id="UP001642464"/>
    </source>
</evidence>
<dbReference type="Gene3D" id="3.90.70.80">
    <property type="match status" value="1"/>
</dbReference>
<dbReference type="Pfam" id="PF05970">
    <property type="entry name" value="PIF1"/>
    <property type="match status" value="1"/>
</dbReference>
<dbReference type="InterPro" id="IPR010285">
    <property type="entry name" value="DNA_helicase_pif1-like_DEAD"/>
</dbReference>
<dbReference type="Gene3D" id="3.40.50.300">
    <property type="entry name" value="P-loop containing nucleotide triphosphate hydrolases"/>
    <property type="match status" value="1"/>
</dbReference>